<feature type="modified residue" description="4-aspartylphosphate" evidence="13">
    <location>
        <position position="127"/>
    </location>
</feature>
<dbReference type="InterPro" id="IPR036641">
    <property type="entry name" value="HPT_dom_sf"/>
</dbReference>
<evidence type="ECO:0000256" key="9">
    <source>
        <dbReference type="ARBA" id="ARBA00022989"/>
    </source>
</evidence>
<dbReference type="KEGG" id="hcu:MUN79_27600"/>
<evidence type="ECO:0000256" key="13">
    <source>
        <dbReference type="PROSITE-ProRule" id="PRU00169"/>
    </source>
</evidence>
<feature type="domain" description="HPt" evidence="16">
    <location>
        <begin position="218"/>
        <end position="316"/>
    </location>
</feature>
<evidence type="ECO:0000313" key="18">
    <source>
        <dbReference type="Proteomes" id="UP000831796"/>
    </source>
</evidence>
<proteinExistence type="predicted"/>
<keyword evidence="11" id="KW-0472">Membrane</keyword>
<keyword evidence="4" id="KW-1003">Cell membrane</keyword>
<protein>
    <recommendedName>
        <fullName evidence="3">histidine kinase</fullName>
        <ecNumber evidence="3">2.7.13.3</ecNumber>
    </recommendedName>
</protein>
<evidence type="ECO:0000256" key="12">
    <source>
        <dbReference type="PROSITE-ProRule" id="PRU00110"/>
    </source>
</evidence>
<evidence type="ECO:0000259" key="15">
    <source>
        <dbReference type="PROSITE" id="PS50110"/>
    </source>
</evidence>
<dbReference type="InterPro" id="IPR036890">
    <property type="entry name" value="HATPase_C_sf"/>
</dbReference>
<evidence type="ECO:0000256" key="7">
    <source>
        <dbReference type="ARBA" id="ARBA00022741"/>
    </source>
</evidence>
<dbReference type="EMBL" id="CP095046">
    <property type="protein sequence ID" value="UOQ75069.1"/>
    <property type="molecule type" value="Genomic_DNA"/>
</dbReference>
<accession>A0A8T9QHJ3</accession>
<dbReference type="Proteomes" id="UP000831796">
    <property type="component" value="Chromosome"/>
</dbReference>
<keyword evidence="9" id="KW-1133">Transmembrane helix</keyword>
<dbReference type="CDD" id="cd17546">
    <property type="entry name" value="REC_hyHK_CKI1_RcsC-like"/>
    <property type="match status" value="1"/>
</dbReference>
<dbReference type="InterPro" id="IPR005467">
    <property type="entry name" value="His_kinase_dom"/>
</dbReference>
<evidence type="ECO:0000256" key="5">
    <source>
        <dbReference type="ARBA" id="ARBA00022553"/>
    </source>
</evidence>
<evidence type="ECO:0000256" key="3">
    <source>
        <dbReference type="ARBA" id="ARBA00012438"/>
    </source>
</evidence>
<dbReference type="PANTHER" id="PTHR45339">
    <property type="entry name" value="HYBRID SIGNAL TRANSDUCTION HISTIDINE KINASE J"/>
    <property type="match status" value="1"/>
</dbReference>
<dbReference type="Gene3D" id="3.30.565.10">
    <property type="entry name" value="Histidine kinase-like ATPase, C-terminal domain"/>
    <property type="match status" value="1"/>
</dbReference>
<keyword evidence="5 13" id="KW-0597">Phosphoprotein</keyword>
<dbReference type="PROSITE" id="PS50110">
    <property type="entry name" value="RESPONSE_REGULATORY"/>
    <property type="match status" value="1"/>
</dbReference>
<dbReference type="GO" id="GO:0005524">
    <property type="term" value="F:ATP binding"/>
    <property type="evidence" value="ECO:0007669"/>
    <property type="project" value="UniProtKB-KW"/>
</dbReference>
<comment type="subcellular location">
    <subcellularLocation>
        <location evidence="2">Cell membrane</location>
        <topology evidence="2">Multi-pass membrane protein</topology>
    </subcellularLocation>
</comment>
<dbReference type="InterPro" id="IPR004358">
    <property type="entry name" value="Sig_transdc_His_kin-like_C"/>
</dbReference>
<feature type="domain" description="Response regulatory" evidence="15">
    <location>
        <begin position="78"/>
        <end position="196"/>
    </location>
</feature>
<keyword evidence="7" id="KW-0547">Nucleotide-binding</keyword>
<feature type="domain" description="Histidine kinase" evidence="14">
    <location>
        <begin position="1"/>
        <end position="57"/>
    </location>
</feature>
<gene>
    <name evidence="17" type="ORF">MUN79_27600</name>
</gene>
<dbReference type="InterPro" id="IPR008207">
    <property type="entry name" value="Sig_transdc_His_kin_Hpt_dom"/>
</dbReference>
<dbReference type="SUPFAM" id="SSF52172">
    <property type="entry name" value="CheY-like"/>
    <property type="match status" value="1"/>
</dbReference>
<evidence type="ECO:0000256" key="10">
    <source>
        <dbReference type="ARBA" id="ARBA00023012"/>
    </source>
</evidence>
<evidence type="ECO:0000256" key="6">
    <source>
        <dbReference type="ARBA" id="ARBA00022692"/>
    </source>
</evidence>
<dbReference type="InterPro" id="IPR001789">
    <property type="entry name" value="Sig_transdc_resp-reg_receiver"/>
</dbReference>
<dbReference type="GO" id="GO:0005886">
    <property type="term" value="C:plasma membrane"/>
    <property type="evidence" value="ECO:0007669"/>
    <property type="project" value="UniProtKB-SubCell"/>
</dbReference>
<keyword evidence="10" id="KW-0902">Two-component regulatory system</keyword>
<comment type="catalytic activity">
    <reaction evidence="1">
        <text>ATP + protein L-histidine = ADP + protein N-phospho-L-histidine.</text>
        <dbReference type="EC" id="2.7.13.3"/>
    </reaction>
</comment>
<dbReference type="PROSITE" id="PS50109">
    <property type="entry name" value="HIS_KIN"/>
    <property type="match status" value="1"/>
</dbReference>
<dbReference type="AlphaFoldDB" id="A0A8T9QHJ3"/>
<evidence type="ECO:0000259" key="14">
    <source>
        <dbReference type="PROSITE" id="PS50109"/>
    </source>
</evidence>
<evidence type="ECO:0000256" key="11">
    <source>
        <dbReference type="ARBA" id="ARBA00023136"/>
    </source>
</evidence>
<sequence length="318" mass="34918">MFEGFTQAYADTTRRFGGTGLGLSISRVLVEKLGGVLKVESEVGRGSTFSFTLTLPKAEAPRAKTEDVLDNGSLIGRRILLAEDNEINRDVARLMLEEWQVQVDEAPDGLIAVEMHAANAYDVILMDIQMPNMNGLEATARIRQHPDSQRAQVPILALTANAFRADNELYLAAGMNDCLAKPFEEDALYQKLVNLVASAAQHTRSYDLTSLRELARGKQAFVDKIIRSFLRNIPETVQDLRLAAGDGNWVRVAELVHHIKPNLVQLGVEGVDEAVKQLEQARHGIGASETRLAAVGHLTTRLDRVVQELPTELSSEGA</sequence>
<evidence type="ECO:0000313" key="17">
    <source>
        <dbReference type="EMBL" id="UOQ75069.1"/>
    </source>
</evidence>
<dbReference type="InterPro" id="IPR003594">
    <property type="entry name" value="HATPase_dom"/>
</dbReference>
<dbReference type="SUPFAM" id="SSF55874">
    <property type="entry name" value="ATPase domain of HSP90 chaperone/DNA topoisomerase II/histidine kinase"/>
    <property type="match status" value="1"/>
</dbReference>
<reference evidence="17" key="1">
    <citation type="submission" date="2022-04" db="EMBL/GenBank/DDBJ databases">
        <title>Hymenobacter sp. isolated from the air.</title>
        <authorList>
            <person name="Won M."/>
            <person name="Lee C.-M."/>
            <person name="Woen H.-Y."/>
            <person name="Kwon S.-W."/>
        </authorList>
    </citation>
    <scope>NUCLEOTIDE SEQUENCE</scope>
    <source>
        <strain evidence="17">5116S-3</strain>
    </source>
</reference>
<evidence type="ECO:0000256" key="2">
    <source>
        <dbReference type="ARBA" id="ARBA00004651"/>
    </source>
</evidence>
<keyword evidence="8" id="KW-0067">ATP-binding</keyword>
<organism evidence="17 18">
    <name type="scientific">Hymenobacter cellulosilyticus</name>
    <dbReference type="NCBI Taxonomy" id="2932248"/>
    <lineage>
        <taxon>Bacteria</taxon>
        <taxon>Pseudomonadati</taxon>
        <taxon>Bacteroidota</taxon>
        <taxon>Cytophagia</taxon>
        <taxon>Cytophagales</taxon>
        <taxon>Hymenobacteraceae</taxon>
        <taxon>Hymenobacter</taxon>
    </lineage>
</organism>
<dbReference type="Pfam" id="PF02518">
    <property type="entry name" value="HATPase_c"/>
    <property type="match status" value="1"/>
</dbReference>
<dbReference type="Gene3D" id="3.40.50.2300">
    <property type="match status" value="1"/>
</dbReference>
<dbReference type="EC" id="2.7.13.3" evidence="3"/>
<dbReference type="Gene3D" id="1.20.120.160">
    <property type="entry name" value="HPT domain"/>
    <property type="match status" value="1"/>
</dbReference>
<dbReference type="PANTHER" id="PTHR45339:SF1">
    <property type="entry name" value="HYBRID SIGNAL TRANSDUCTION HISTIDINE KINASE J"/>
    <property type="match status" value="1"/>
</dbReference>
<dbReference type="Pfam" id="PF00072">
    <property type="entry name" value="Response_reg"/>
    <property type="match status" value="1"/>
</dbReference>
<dbReference type="GO" id="GO:0000155">
    <property type="term" value="F:phosphorelay sensor kinase activity"/>
    <property type="evidence" value="ECO:0007669"/>
    <property type="project" value="UniProtKB-ARBA"/>
</dbReference>
<keyword evidence="6" id="KW-0812">Transmembrane</keyword>
<evidence type="ECO:0000256" key="1">
    <source>
        <dbReference type="ARBA" id="ARBA00000085"/>
    </source>
</evidence>
<dbReference type="PRINTS" id="PR00344">
    <property type="entry name" value="BCTRLSENSOR"/>
</dbReference>
<dbReference type="PROSITE" id="PS50894">
    <property type="entry name" value="HPT"/>
    <property type="match status" value="1"/>
</dbReference>
<dbReference type="InterPro" id="IPR011006">
    <property type="entry name" value="CheY-like_superfamily"/>
</dbReference>
<evidence type="ECO:0000259" key="16">
    <source>
        <dbReference type="PROSITE" id="PS50894"/>
    </source>
</evidence>
<evidence type="ECO:0000256" key="4">
    <source>
        <dbReference type="ARBA" id="ARBA00022475"/>
    </source>
</evidence>
<dbReference type="SMART" id="SM00448">
    <property type="entry name" value="REC"/>
    <property type="match status" value="1"/>
</dbReference>
<name>A0A8T9QHJ3_9BACT</name>
<dbReference type="SUPFAM" id="SSF47226">
    <property type="entry name" value="Histidine-containing phosphotransfer domain, HPT domain"/>
    <property type="match status" value="1"/>
</dbReference>
<keyword evidence="18" id="KW-1185">Reference proteome</keyword>
<evidence type="ECO:0000256" key="8">
    <source>
        <dbReference type="ARBA" id="ARBA00022840"/>
    </source>
</evidence>
<feature type="modified residue" description="Phosphohistidine" evidence="12">
    <location>
        <position position="257"/>
    </location>
</feature>